<feature type="domain" description="PAP-associated" evidence="11">
    <location>
        <begin position="476"/>
        <end position="535"/>
    </location>
</feature>
<dbReference type="InterPro" id="IPR002058">
    <property type="entry name" value="PAP_assoc"/>
</dbReference>
<dbReference type="OrthoDB" id="2274644at2759"/>
<dbReference type="Gene3D" id="1.10.1410.10">
    <property type="match status" value="1"/>
</dbReference>
<reference evidence="13" key="1">
    <citation type="journal article" date="2020" name="Fungal Divers.">
        <title>Resolving the Mortierellaceae phylogeny through synthesis of multi-gene phylogenetics and phylogenomics.</title>
        <authorList>
            <person name="Vandepol N."/>
            <person name="Liber J."/>
            <person name="Desiro A."/>
            <person name="Na H."/>
            <person name="Kennedy M."/>
            <person name="Barry K."/>
            <person name="Grigoriev I.V."/>
            <person name="Miller A.N."/>
            <person name="O'Donnell K."/>
            <person name="Stajich J.E."/>
            <person name="Bonito G."/>
        </authorList>
    </citation>
    <scope>NUCLEOTIDE SEQUENCE</scope>
    <source>
        <strain evidence="13">NVP60</strain>
    </source>
</reference>
<evidence type="ECO:0000256" key="1">
    <source>
        <dbReference type="ARBA" id="ARBA00001936"/>
    </source>
</evidence>
<dbReference type="SUPFAM" id="SSF81301">
    <property type="entry name" value="Nucleotidyltransferase"/>
    <property type="match status" value="1"/>
</dbReference>
<protein>
    <recommendedName>
        <fullName evidence="5">polynucleotide adenylyltransferase</fullName>
        <ecNumber evidence="5">2.7.7.19</ecNumber>
    </recommendedName>
</protein>
<dbReference type="PANTHER" id="PTHR12271">
    <property type="entry name" value="POLY A POLYMERASE CID PAP -RELATED"/>
    <property type="match status" value="1"/>
</dbReference>
<dbReference type="Gene3D" id="3.30.460.10">
    <property type="entry name" value="Beta Polymerase, domain 2"/>
    <property type="match status" value="1"/>
</dbReference>
<comment type="caution">
    <text evidence="13">The sequence shown here is derived from an EMBL/GenBank/DDBJ whole genome shotgun (WGS) entry which is preliminary data.</text>
</comment>
<evidence type="ECO:0000256" key="4">
    <source>
        <dbReference type="ARBA" id="ARBA00008593"/>
    </source>
</evidence>
<dbReference type="AlphaFoldDB" id="A0A9P6UTP4"/>
<dbReference type="Proteomes" id="UP000823405">
    <property type="component" value="Unassembled WGS sequence"/>
</dbReference>
<keyword evidence="14" id="KW-1185">Reference proteome</keyword>
<dbReference type="EC" id="2.7.7.19" evidence="5"/>
<comment type="cofactor">
    <cofactor evidence="2">
        <name>Mg(2+)</name>
        <dbReference type="ChEBI" id="CHEBI:18420"/>
    </cofactor>
</comment>
<dbReference type="GO" id="GO:0046872">
    <property type="term" value="F:metal ion binding"/>
    <property type="evidence" value="ECO:0007669"/>
    <property type="project" value="UniProtKB-KW"/>
</dbReference>
<feature type="domain" description="Poly(A) RNA polymerase mitochondrial-like central palm" evidence="12">
    <location>
        <begin position="253"/>
        <end position="382"/>
    </location>
</feature>
<dbReference type="GO" id="GO:0031123">
    <property type="term" value="P:RNA 3'-end processing"/>
    <property type="evidence" value="ECO:0007669"/>
    <property type="project" value="TreeGrafter"/>
</dbReference>
<evidence type="ECO:0000259" key="12">
    <source>
        <dbReference type="Pfam" id="PF22600"/>
    </source>
</evidence>
<dbReference type="GO" id="GO:1990817">
    <property type="term" value="F:poly(A) RNA polymerase activity"/>
    <property type="evidence" value="ECO:0007669"/>
    <property type="project" value="UniProtKB-EC"/>
</dbReference>
<evidence type="ECO:0000256" key="3">
    <source>
        <dbReference type="ARBA" id="ARBA00004496"/>
    </source>
</evidence>
<keyword evidence="7" id="KW-0808">Transferase</keyword>
<evidence type="ECO:0000256" key="7">
    <source>
        <dbReference type="ARBA" id="ARBA00022679"/>
    </source>
</evidence>
<dbReference type="PANTHER" id="PTHR12271:SF40">
    <property type="entry name" value="POLY(A) RNA POLYMERASE GLD2"/>
    <property type="match status" value="1"/>
</dbReference>
<comment type="subcellular location">
    <subcellularLocation>
        <location evidence="3">Cytoplasm</location>
    </subcellularLocation>
</comment>
<dbReference type="GO" id="GO:0005737">
    <property type="term" value="C:cytoplasm"/>
    <property type="evidence" value="ECO:0007669"/>
    <property type="project" value="UniProtKB-SubCell"/>
</dbReference>
<dbReference type="CDD" id="cd05402">
    <property type="entry name" value="NT_PAP_TUTase"/>
    <property type="match status" value="1"/>
</dbReference>
<accession>A0A9P6UTP4</accession>
<dbReference type="Pfam" id="PF22600">
    <property type="entry name" value="MTPAP-like_central"/>
    <property type="match status" value="1"/>
</dbReference>
<evidence type="ECO:0000313" key="14">
    <source>
        <dbReference type="Proteomes" id="UP000823405"/>
    </source>
</evidence>
<evidence type="ECO:0000256" key="10">
    <source>
        <dbReference type="SAM" id="Coils"/>
    </source>
</evidence>
<comment type="similarity">
    <text evidence="4">Belongs to the DNA polymerase type-B-like family.</text>
</comment>
<evidence type="ECO:0000256" key="5">
    <source>
        <dbReference type="ARBA" id="ARBA00012388"/>
    </source>
</evidence>
<gene>
    <name evidence="13" type="ORF">BGZ97_003212</name>
</gene>
<evidence type="ECO:0000259" key="11">
    <source>
        <dbReference type="Pfam" id="PF03828"/>
    </source>
</evidence>
<dbReference type="EMBL" id="JAAAIN010000175">
    <property type="protein sequence ID" value="KAG0318831.1"/>
    <property type="molecule type" value="Genomic_DNA"/>
</dbReference>
<evidence type="ECO:0000256" key="9">
    <source>
        <dbReference type="ARBA" id="ARBA00022842"/>
    </source>
</evidence>
<keyword evidence="9" id="KW-0460">Magnesium</keyword>
<evidence type="ECO:0000256" key="6">
    <source>
        <dbReference type="ARBA" id="ARBA00022490"/>
    </source>
</evidence>
<evidence type="ECO:0000256" key="2">
    <source>
        <dbReference type="ARBA" id="ARBA00001946"/>
    </source>
</evidence>
<name>A0A9P6UTP4_9FUNG</name>
<keyword evidence="10" id="KW-0175">Coiled coil</keyword>
<dbReference type="GO" id="GO:0010605">
    <property type="term" value="P:negative regulation of macromolecule metabolic process"/>
    <property type="evidence" value="ECO:0007669"/>
    <property type="project" value="UniProtKB-ARBA"/>
</dbReference>
<keyword evidence="6" id="KW-0963">Cytoplasm</keyword>
<comment type="cofactor">
    <cofactor evidence="1">
        <name>Mn(2+)</name>
        <dbReference type="ChEBI" id="CHEBI:29035"/>
    </cofactor>
</comment>
<sequence>MTLSPGDCTGALLDVILFECASQHEDKHTIKELAAAFASAREMFLSNPNPQSSGGVYIQQHKLNTEQGLKQYMLSFGARGNSGYFPYPTRILKGMMMDPYDYTRTIPADDFVTLPACSNREADDFLHNYAEKVPRDFHDDIAAVILYLRSNRWKNRGSGGVSIPLESWKGMSGVAKYSREYNYRKWLKTNGLGLTGIEQELELIQQRRQQQQDEEDQKLESLERDVRGMSIARSLTEDKRQQQLFDAVKHGFINQHLDKLKLQAATADNRRDVETLRQTLETTLRTYARFQNAQVSLFGSFVSGLSTLTSDADFTVLNLADLSTPTIHELSTILREVGYGPIKTIANARVPIVSFTGRRIRCDMSINQPMGVFNSQLINAYQRIDTRFMGLWFGIRSLADKHGILGASTGYLSSYALAMMLIVFLQDVTTPPILPKLQQQSTKRMISRSIDGYWCAYDNDPRDYGELAAKNTKTEGQLLVDFCRYFGYTFDYANREINPRLGVIRNRSVSAPPRSRRDSRPKDWSICVLDPFINDRNVAGNSRANHVADIQQCFRTAYDALVKNDIGKAFKV</sequence>
<proteinExistence type="inferred from homology"/>
<dbReference type="InterPro" id="IPR054708">
    <property type="entry name" value="MTPAP-like_central"/>
</dbReference>
<dbReference type="InterPro" id="IPR043519">
    <property type="entry name" value="NT_sf"/>
</dbReference>
<evidence type="ECO:0000313" key="13">
    <source>
        <dbReference type="EMBL" id="KAG0318831.1"/>
    </source>
</evidence>
<keyword evidence="8" id="KW-0479">Metal-binding</keyword>
<feature type="coiled-coil region" evidence="10">
    <location>
        <begin position="194"/>
        <end position="225"/>
    </location>
</feature>
<dbReference type="Pfam" id="PF03828">
    <property type="entry name" value="PAP_assoc"/>
    <property type="match status" value="1"/>
</dbReference>
<evidence type="ECO:0000256" key="8">
    <source>
        <dbReference type="ARBA" id="ARBA00022723"/>
    </source>
</evidence>
<dbReference type="SUPFAM" id="SSF81631">
    <property type="entry name" value="PAP/OAS1 substrate-binding domain"/>
    <property type="match status" value="1"/>
</dbReference>
<organism evidence="13 14">
    <name type="scientific">Linnemannia gamsii</name>
    <dbReference type="NCBI Taxonomy" id="64522"/>
    <lineage>
        <taxon>Eukaryota</taxon>
        <taxon>Fungi</taxon>
        <taxon>Fungi incertae sedis</taxon>
        <taxon>Mucoromycota</taxon>
        <taxon>Mortierellomycotina</taxon>
        <taxon>Mortierellomycetes</taxon>
        <taxon>Mortierellales</taxon>
        <taxon>Mortierellaceae</taxon>
        <taxon>Linnemannia</taxon>
    </lineage>
</organism>